<reference evidence="9 10" key="1">
    <citation type="submission" date="2020-11" db="EMBL/GenBank/DDBJ databases">
        <title>Pseudonocardia abyssalis sp. nov. and Pseudonocardia oceani sp. nov., description and phylogenomic analysis of two novel actinomycetes isolated from the deep Southern Ocean.</title>
        <authorList>
            <person name="Parra J."/>
        </authorList>
    </citation>
    <scope>NUCLEOTIDE SEQUENCE [LARGE SCALE GENOMIC DNA]</scope>
    <source>
        <strain evidence="9 10">KRD-168</strain>
    </source>
</reference>
<keyword evidence="10" id="KW-1185">Reference proteome</keyword>
<dbReference type="PROSITE" id="PS50929">
    <property type="entry name" value="ABC_TM1F"/>
    <property type="match status" value="1"/>
</dbReference>
<dbReference type="EMBL" id="JADQDK010000001">
    <property type="protein sequence ID" value="MBW0134008.1"/>
    <property type="molecule type" value="Genomic_DNA"/>
</dbReference>
<evidence type="ECO:0000256" key="5">
    <source>
        <dbReference type="SAM" id="MobiDB-lite"/>
    </source>
</evidence>
<dbReference type="NCBIfam" id="TIGR02868">
    <property type="entry name" value="CydC"/>
    <property type="match status" value="1"/>
</dbReference>
<evidence type="ECO:0000256" key="6">
    <source>
        <dbReference type="SAM" id="Phobius"/>
    </source>
</evidence>
<dbReference type="CDD" id="cd03228">
    <property type="entry name" value="ABCC_MRP_Like"/>
    <property type="match status" value="1"/>
</dbReference>
<evidence type="ECO:0000256" key="2">
    <source>
        <dbReference type="ARBA" id="ARBA00022692"/>
    </source>
</evidence>
<comment type="subcellular location">
    <subcellularLocation>
        <location evidence="1">Membrane</location>
        <topology evidence="1">Multi-pass membrane protein</topology>
    </subcellularLocation>
</comment>
<comment type="caution">
    <text evidence="9">The sequence shown here is derived from an EMBL/GenBank/DDBJ whole genome shotgun (WGS) entry which is preliminary data.</text>
</comment>
<dbReference type="PROSITE" id="PS00211">
    <property type="entry name" value="ABC_TRANSPORTER_1"/>
    <property type="match status" value="1"/>
</dbReference>
<feature type="transmembrane region" description="Helical" evidence="6">
    <location>
        <begin position="210"/>
        <end position="228"/>
    </location>
</feature>
<keyword evidence="2 6" id="KW-0812">Transmembrane</keyword>
<feature type="transmembrane region" description="Helical" evidence="6">
    <location>
        <begin position="68"/>
        <end position="94"/>
    </location>
</feature>
<organism evidence="9 10">
    <name type="scientific">Pseudonocardia abyssalis</name>
    <dbReference type="NCBI Taxonomy" id="2792008"/>
    <lineage>
        <taxon>Bacteria</taxon>
        <taxon>Bacillati</taxon>
        <taxon>Actinomycetota</taxon>
        <taxon>Actinomycetes</taxon>
        <taxon>Pseudonocardiales</taxon>
        <taxon>Pseudonocardiaceae</taxon>
        <taxon>Pseudonocardia</taxon>
    </lineage>
</organism>
<protein>
    <submittedName>
        <fullName evidence="9">Thiol reductant ABC exporter subunit CydC</fullName>
    </submittedName>
</protein>
<evidence type="ECO:0000256" key="3">
    <source>
        <dbReference type="ARBA" id="ARBA00022989"/>
    </source>
</evidence>
<evidence type="ECO:0000256" key="4">
    <source>
        <dbReference type="ARBA" id="ARBA00023136"/>
    </source>
</evidence>
<dbReference type="Pfam" id="PF00005">
    <property type="entry name" value="ABC_tran"/>
    <property type="match status" value="1"/>
</dbReference>
<sequence length="591" mass="60354">MIVPKRASRSSGPPRAAPRNGHPDGDRRETGLPVGPVASSRSSERSPGPARDPLLRMVSLARPRGARFALGVLAGAVATASAVALLATAAWLIATAAAHPPITALGVAVVATRALGVTRGVARYLERLVTHDAALRTLSDVRVRVYERLARTEPVRRFRSGDLVTRLVGDTDATQDLLIRGLTPPAAALVTGAGVVVLSTAVLVPGGVLLAAGLLLGGVAVPLLAAAAGRGPGRRAAAARAELATALVDALHGAPDLHAHGAMAAAVARVEAADAALTRVARRDATLLGLGAGASALVAGLTLWGTLLLGVAAVGDGALSTVGLAVLVLTALAAFEVVAPLPAVAARLGGLRASATRLFDVLDTPPAVTRRPAVPVRDEPGLRIRGLRVRYGPDGPWVLDGLDLDLPPGRRIAVVGPSGVGKSTLASVLFRFRDPDGGTVHLDGVDVTTQDPDDVRRAIGGVPADPHVFDATVRANLLLARPGATDAELSTVLDRVRLTAALAAAGGLDAETGPHGDRLSGGMRTRLALARALLADPRVLVLDEPTAHLDPETRDAVLADVLDVTRGRSLVLITHDPAGLDALDEVVDLAR</sequence>
<evidence type="ECO:0000313" key="9">
    <source>
        <dbReference type="EMBL" id="MBW0134008.1"/>
    </source>
</evidence>
<evidence type="ECO:0000259" key="8">
    <source>
        <dbReference type="PROSITE" id="PS50929"/>
    </source>
</evidence>
<gene>
    <name evidence="9" type="primary">cydC</name>
    <name evidence="9" type="ORF">I4I81_07035</name>
</gene>
<dbReference type="InterPro" id="IPR014223">
    <property type="entry name" value="ABC_CydC/D"/>
</dbReference>
<evidence type="ECO:0000259" key="7">
    <source>
        <dbReference type="PROSITE" id="PS50893"/>
    </source>
</evidence>
<dbReference type="Proteomes" id="UP000694287">
    <property type="component" value="Unassembled WGS sequence"/>
</dbReference>
<feature type="region of interest" description="Disordered" evidence="5">
    <location>
        <begin position="1"/>
        <end position="54"/>
    </location>
</feature>
<dbReference type="PROSITE" id="PS50893">
    <property type="entry name" value="ABC_TRANSPORTER_2"/>
    <property type="match status" value="1"/>
</dbReference>
<dbReference type="InterPro" id="IPR003439">
    <property type="entry name" value="ABC_transporter-like_ATP-bd"/>
</dbReference>
<keyword evidence="3 6" id="KW-1133">Transmembrane helix</keyword>
<dbReference type="InterPro" id="IPR011527">
    <property type="entry name" value="ABC1_TM_dom"/>
</dbReference>
<dbReference type="PANTHER" id="PTHR24221:SF654">
    <property type="entry name" value="ATP-BINDING CASSETTE SUB-FAMILY B MEMBER 6"/>
    <property type="match status" value="1"/>
</dbReference>
<feature type="transmembrane region" description="Helical" evidence="6">
    <location>
        <begin position="100"/>
        <end position="118"/>
    </location>
</feature>
<dbReference type="InterPro" id="IPR017871">
    <property type="entry name" value="ABC_transporter-like_CS"/>
</dbReference>
<feature type="transmembrane region" description="Helical" evidence="6">
    <location>
        <begin position="186"/>
        <end position="204"/>
    </location>
</feature>
<name>A0ABS6UQ25_9PSEU</name>
<feature type="domain" description="ABC transporter" evidence="7">
    <location>
        <begin position="382"/>
        <end position="591"/>
    </location>
</feature>
<evidence type="ECO:0000256" key="1">
    <source>
        <dbReference type="ARBA" id="ARBA00004141"/>
    </source>
</evidence>
<feature type="compositionally biased region" description="Basic and acidic residues" evidence="5">
    <location>
        <begin position="21"/>
        <end position="30"/>
    </location>
</feature>
<accession>A0ABS6UQ25</accession>
<dbReference type="InterPro" id="IPR003593">
    <property type="entry name" value="AAA+_ATPase"/>
</dbReference>
<dbReference type="InterPro" id="IPR039421">
    <property type="entry name" value="Type_1_exporter"/>
</dbReference>
<evidence type="ECO:0000313" key="10">
    <source>
        <dbReference type="Proteomes" id="UP000694287"/>
    </source>
</evidence>
<feature type="transmembrane region" description="Helical" evidence="6">
    <location>
        <begin position="287"/>
        <end position="312"/>
    </location>
</feature>
<feature type="domain" description="ABC transmembrane type-1" evidence="8">
    <location>
        <begin position="69"/>
        <end position="350"/>
    </location>
</feature>
<proteinExistence type="predicted"/>
<feature type="transmembrane region" description="Helical" evidence="6">
    <location>
        <begin position="318"/>
        <end position="339"/>
    </location>
</feature>
<dbReference type="PANTHER" id="PTHR24221">
    <property type="entry name" value="ATP-BINDING CASSETTE SUB-FAMILY B"/>
    <property type="match status" value="1"/>
</dbReference>
<dbReference type="SMART" id="SM00382">
    <property type="entry name" value="AAA"/>
    <property type="match status" value="1"/>
</dbReference>
<keyword evidence="4 6" id="KW-0472">Membrane</keyword>